<dbReference type="OrthoDB" id="10629901at2759"/>
<sequence length="117" mass="13426">MQIQLPLAANQIIHPLRQSKIFSKVIVTSRAVERPMSAFYRAFICTLLVSVMLCSTSNVHGGAYPEIPEDEFPDDFEFSDDTRPPMGHYKRAQFLRLGKRPHYMVPSRRASFLRLGK</sequence>
<proteinExistence type="predicted"/>
<dbReference type="AlphaFoldDB" id="A0A8T1M6N8"/>
<accession>A0A8T1M6N8</accession>
<reference evidence="1 2" key="2">
    <citation type="journal article" date="2021" name="Genomics">
        <title>High-quality reference genome for Clonorchis sinensis.</title>
        <authorList>
            <person name="Young N.D."/>
            <person name="Stroehlein A.J."/>
            <person name="Kinkar L."/>
            <person name="Wang T."/>
            <person name="Sohn W.M."/>
            <person name="Chang B.C.H."/>
            <person name="Kaur P."/>
            <person name="Weisz D."/>
            <person name="Dudchenko O."/>
            <person name="Aiden E.L."/>
            <person name="Korhonen P.K."/>
            <person name="Gasser R.B."/>
        </authorList>
    </citation>
    <scope>NUCLEOTIDE SEQUENCE [LARGE SCALE GENOMIC DNA]</scope>
    <source>
        <strain evidence="1">Cs-k2</strain>
    </source>
</reference>
<comment type="caution">
    <text evidence="1">The sequence shown here is derived from an EMBL/GenBank/DDBJ whole genome shotgun (WGS) entry which is preliminary data.</text>
</comment>
<dbReference type="EMBL" id="NIRI02000056">
    <property type="protein sequence ID" value="KAG5444843.1"/>
    <property type="molecule type" value="Genomic_DNA"/>
</dbReference>
<dbReference type="Proteomes" id="UP000286415">
    <property type="component" value="Unassembled WGS sequence"/>
</dbReference>
<name>A0A8T1M6N8_CLOSI</name>
<evidence type="ECO:0000313" key="2">
    <source>
        <dbReference type="Proteomes" id="UP000286415"/>
    </source>
</evidence>
<keyword evidence="2" id="KW-1185">Reference proteome</keyword>
<organism evidence="1 2">
    <name type="scientific">Clonorchis sinensis</name>
    <name type="common">Chinese liver fluke</name>
    <dbReference type="NCBI Taxonomy" id="79923"/>
    <lineage>
        <taxon>Eukaryota</taxon>
        <taxon>Metazoa</taxon>
        <taxon>Spiralia</taxon>
        <taxon>Lophotrochozoa</taxon>
        <taxon>Platyhelminthes</taxon>
        <taxon>Trematoda</taxon>
        <taxon>Digenea</taxon>
        <taxon>Opisthorchiida</taxon>
        <taxon>Opisthorchiata</taxon>
        <taxon>Opisthorchiidae</taxon>
        <taxon>Clonorchis</taxon>
    </lineage>
</organism>
<reference evidence="1 2" key="1">
    <citation type="journal article" date="2018" name="Biotechnol. Adv.">
        <title>Improved genomic resources and new bioinformatic workflow for the carcinogenic parasite Clonorchis sinensis: Biotechnological implications.</title>
        <authorList>
            <person name="Wang D."/>
            <person name="Korhonen P.K."/>
            <person name="Gasser R.B."/>
            <person name="Young N.D."/>
        </authorList>
    </citation>
    <scope>NUCLEOTIDE SEQUENCE [LARGE SCALE GENOMIC DNA]</scope>
    <source>
        <strain evidence="1">Cs-k2</strain>
    </source>
</reference>
<protein>
    <submittedName>
        <fullName evidence="1">Uncharacterized protein</fullName>
    </submittedName>
</protein>
<evidence type="ECO:0000313" key="1">
    <source>
        <dbReference type="EMBL" id="KAG5444843.1"/>
    </source>
</evidence>
<gene>
    <name evidence="1" type="ORF">CSKR_203090</name>
</gene>